<feature type="domain" description="MPN" evidence="8">
    <location>
        <begin position="101"/>
        <end position="223"/>
    </location>
</feature>
<dbReference type="PROSITE" id="PS50249">
    <property type="entry name" value="MPN"/>
    <property type="match status" value="1"/>
</dbReference>
<dbReference type="Pfam" id="PF04002">
    <property type="entry name" value="RadC"/>
    <property type="match status" value="1"/>
</dbReference>
<dbReference type="InterPro" id="IPR046778">
    <property type="entry name" value="UPF0758_N"/>
</dbReference>
<dbReference type="InterPro" id="IPR001405">
    <property type="entry name" value="UPF0758"/>
</dbReference>
<dbReference type="Proteomes" id="UP000886724">
    <property type="component" value="Unassembled WGS sequence"/>
</dbReference>
<evidence type="ECO:0000256" key="7">
    <source>
        <dbReference type="RuleBase" id="RU003797"/>
    </source>
</evidence>
<dbReference type="GO" id="GO:0008237">
    <property type="term" value="F:metallopeptidase activity"/>
    <property type="evidence" value="ECO:0007669"/>
    <property type="project" value="UniProtKB-KW"/>
</dbReference>
<sequence>MKLSNYPLEERPREKAFYHGVESLSNVELLALVLRTGNKQESVIELAQRLINEIGGFAYLKDVNYNLLTQIKGIKQAKAIEVLAIVELAKRLQKQPANFAVIKEPLDGYEYVKNKLMFEQQEKVLVLCLNSRLEVIKEKTVFIGSNNISIISSRELFKEALICGSSRIVIIHNHPSGNPEPSIEDIEATKKIFSIAKKLDIEVVDHLIIGRNKFYSFQINKVIEV</sequence>
<dbReference type="PANTHER" id="PTHR30471:SF3">
    <property type="entry name" value="UPF0758 PROTEIN YEES-RELATED"/>
    <property type="match status" value="1"/>
</dbReference>
<comment type="similarity">
    <text evidence="1 7">Belongs to the UPF0758 family.</text>
</comment>
<evidence type="ECO:0000256" key="6">
    <source>
        <dbReference type="ARBA" id="ARBA00023049"/>
    </source>
</evidence>
<keyword evidence="2" id="KW-0645">Protease</keyword>
<evidence type="ECO:0000259" key="8">
    <source>
        <dbReference type="PROSITE" id="PS50249"/>
    </source>
</evidence>
<dbReference type="PANTHER" id="PTHR30471">
    <property type="entry name" value="DNA REPAIR PROTEIN RADC"/>
    <property type="match status" value="1"/>
</dbReference>
<proteinExistence type="inferred from homology"/>
<evidence type="ECO:0000256" key="4">
    <source>
        <dbReference type="ARBA" id="ARBA00022801"/>
    </source>
</evidence>
<keyword evidence="3" id="KW-0479">Metal-binding</keyword>
<evidence type="ECO:0000256" key="5">
    <source>
        <dbReference type="ARBA" id="ARBA00022833"/>
    </source>
</evidence>
<dbReference type="GO" id="GO:0006508">
    <property type="term" value="P:proteolysis"/>
    <property type="evidence" value="ECO:0007669"/>
    <property type="project" value="UniProtKB-KW"/>
</dbReference>
<dbReference type="EMBL" id="DXET01000195">
    <property type="protein sequence ID" value="HIX82068.1"/>
    <property type="molecule type" value="Genomic_DNA"/>
</dbReference>
<evidence type="ECO:0000313" key="9">
    <source>
        <dbReference type="EMBL" id="HIX82068.1"/>
    </source>
</evidence>
<evidence type="ECO:0000256" key="1">
    <source>
        <dbReference type="ARBA" id="ARBA00010243"/>
    </source>
</evidence>
<evidence type="ECO:0000256" key="2">
    <source>
        <dbReference type="ARBA" id="ARBA00022670"/>
    </source>
</evidence>
<evidence type="ECO:0000313" key="10">
    <source>
        <dbReference type="Proteomes" id="UP000886724"/>
    </source>
</evidence>
<keyword evidence="5" id="KW-0862">Zinc</keyword>
<dbReference type="CDD" id="cd08071">
    <property type="entry name" value="MPN_DUF2466"/>
    <property type="match status" value="1"/>
</dbReference>
<dbReference type="SUPFAM" id="SSF102712">
    <property type="entry name" value="JAB1/MPN domain"/>
    <property type="match status" value="1"/>
</dbReference>
<accession>A0A9D1XM49</accession>
<dbReference type="Gene3D" id="3.40.140.10">
    <property type="entry name" value="Cytidine Deaminase, domain 2"/>
    <property type="match status" value="1"/>
</dbReference>
<dbReference type="InterPro" id="IPR037518">
    <property type="entry name" value="MPN"/>
</dbReference>
<dbReference type="NCBIfam" id="TIGR00608">
    <property type="entry name" value="radc"/>
    <property type="match status" value="1"/>
</dbReference>
<gene>
    <name evidence="9" type="primary">radC</name>
    <name evidence="9" type="ORF">H9980_08890</name>
</gene>
<protein>
    <submittedName>
        <fullName evidence="9">DNA repair protein RadC</fullName>
    </submittedName>
</protein>
<dbReference type="AlphaFoldDB" id="A0A9D1XM49"/>
<reference evidence="9" key="1">
    <citation type="journal article" date="2021" name="PeerJ">
        <title>Extensive microbial diversity within the chicken gut microbiome revealed by metagenomics and culture.</title>
        <authorList>
            <person name="Gilroy R."/>
            <person name="Ravi A."/>
            <person name="Getino M."/>
            <person name="Pursley I."/>
            <person name="Horton D.L."/>
            <person name="Alikhan N.F."/>
            <person name="Baker D."/>
            <person name="Gharbi K."/>
            <person name="Hall N."/>
            <person name="Watson M."/>
            <person name="Adriaenssens E.M."/>
            <person name="Foster-Nyarko E."/>
            <person name="Jarju S."/>
            <person name="Secka A."/>
            <person name="Antonio M."/>
            <person name="Oren A."/>
            <person name="Chaudhuri R.R."/>
            <person name="La Ragione R."/>
            <person name="Hildebrand F."/>
            <person name="Pallen M.J."/>
        </authorList>
    </citation>
    <scope>NUCLEOTIDE SEQUENCE</scope>
    <source>
        <strain evidence="9">ChiGjej1B1-14440</strain>
    </source>
</reference>
<evidence type="ECO:0000256" key="3">
    <source>
        <dbReference type="ARBA" id="ARBA00022723"/>
    </source>
</evidence>
<dbReference type="Pfam" id="PF20582">
    <property type="entry name" value="UPF0758_N"/>
    <property type="match status" value="1"/>
</dbReference>
<dbReference type="InterPro" id="IPR020891">
    <property type="entry name" value="UPF0758_CS"/>
</dbReference>
<dbReference type="GO" id="GO:0046872">
    <property type="term" value="F:metal ion binding"/>
    <property type="evidence" value="ECO:0007669"/>
    <property type="project" value="UniProtKB-KW"/>
</dbReference>
<name>A0A9D1XM49_9FIRM</name>
<dbReference type="InterPro" id="IPR025657">
    <property type="entry name" value="RadC_JAB"/>
</dbReference>
<dbReference type="PROSITE" id="PS01302">
    <property type="entry name" value="UPF0758"/>
    <property type="match status" value="1"/>
</dbReference>
<keyword evidence="6" id="KW-0482">Metalloprotease</keyword>
<dbReference type="NCBIfam" id="NF000642">
    <property type="entry name" value="PRK00024.1"/>
    <property type="match status" value="1"/>
</dbReference>
<reference evidence="9" key="2">
    <citation type="submission" date="2021-04" db="EMBL/GenBank/DDBJ databases">
        <authorList>
            <person name="Gilroy R."/>
        </authorList>
    </citation>
    <scope>NUCLEOTIDE SEQUENCE</scope>
    <source>
        <strain evidence="9">ChiGjej1B1-14440</strain>
    </source>
</reference>
<comment type="caution">
    <text evidence="9">The sequence shown here is derived from an EMBL/GenBank/DDBJ whole genome shotgun (WGS) entry which is preliminary data.</text>
</comment>
<organism evidence="9 10">
    <name type="scientific">Candidatus Erysipelatoclostridium merdavium</name>
    <dbReference type="NCBI Taxonomy" id="2838566"/>
    <lineage>
        <taxon>Bacteria</taxon>
        <taxon>Bacillati</taxon>
        <taxon>Bacillota</taxon>
        <taxon>Erysipelotrichia</taxon>
        <taxon>Erysipelotrichales</taxon>
        <taxon>Erysipelotrichales incertae sedis</taxon>
    </lineage>
</organism>
<keyword evidence="4" id="KW-0378">Hydrolase</keyword>